<proteinExistence type="predicted"/>
<dbReference type="AlphaFoldDB" id="A0A073K8I5"/>
<gene>
    <name evidence="2" type="ORF">BAMA_04750</name>
</gene>
<name>A0A073K8I5_9BACI</name>
<evidence type="ECO:0000256" key="1">
    <source>
        <dbReference type="SAM" id="Phobius"/>
    </source>
</evidence>
<feature type="transmembrane region" description="Helical" evidence="1">
    <location>
        <begin position="16"/>
        <end position="36"/>
    </location>
</feature>
<dbReference type="EMBL" id="JOTN01000013">
    <property type="protein sequence ID" value="KEK18573.1"/>
    <property type="molecule type" value="Genomic_DNA"/>
</dbReference>
<comment type="caution">
    <text evidence="2">The sequence shown here is derived from an EMBL/GenBank/DDBJ whole genome shotgun (WGS) entry which is preliminary data.</text>
</comment>
<keyword evidence="1" id="KW-0472">Membrane</keyword>
<keyword evidence="1" id="KW-1133">Transmembrane helix</keyword>
<keyword evidence="3" id="KW-1185">Reference proteome</keyword>
<accession>A0A073K8I5</accession>
<feature type="transmembrane region" description="Helical" evidence="1">
    <location>
        <begin position="103"/>
        <end position="123"/>
    </location>
</feature>
<feature type="transmembrane region" description="Helical" evidence="1">
    <location>
        <begin position="79"/>
        <end position="97"/>
    </location>
</feature>
<feature type="transmembrane region" description="Helical" evidence="1">
    <location>
        <begin position="48"/>
        <end position="67"/>
    </location>
</feature>
<reference evidence="2 3" key="1">
    <citation type="submission" date="2014-06" db="EMBL/GenBank/DDBJ databases">
        <title>Draft genome sequence of Bacillus manliponensis JCM 15802 (MCCC 1A00708).</title>
        <authorList>
            <person name="Lai Q."/>
            <person name="Liu Y."/>
            <person name="Shao Z."/>
        </authorList>
    </citation>
    <scope>NUCLEOTIDE SEQUENCE [LARGE SCALE GENOMIC DNA]</scope>
    <source>
        <strain evidence="2 3">JCM 15802</strain>
    </source>
</reference>
<sequence length="201" mass="23968">MYNSFILDKRFKLHSLIFFAAYIHTCIVVTVITNLWQIEFIQENYKEIFYVYFIMLGYYLISRLFVYPYRTKLEELIKIERFNTLICTAFVIGSGLTVFQLHIYIVLIFLMQCAVVYFITNCLEYKCSRLPIRNLSKVRDMLHNKDQSMIDIVPGVASENSNFAFQTNTNQYFLCLDIYFVFSLTKINKTKYTELIKENIK</sequence>
<organism evidence="2 3">
    <name type="scientific">Bacillus manliponensis</name>
    <dbReference type="NCBI Taxonomy" id="574376"/>
    <lineage>
        <taxon>Bacteria</taxon>
        <taxon>Bacillati</taxon>
        <taxon>Bacillota</taxon>
        <taxon>Bacilli</taxon>
        <taxon>Bacillales</taxon>
        <taxon>Bacillaceae</taxon>
        <taxon>Bacillus</taxon>
        <taxon>Bacillus cereus group</taxon>
    </lineage>
</organism>
<protein>
    <submittedName>
        <fullName evidence="2">Uncharacterized protein</fullName>
    </submittedName>
</protein>
<evidence type="ECO:0000313" key="2">
    <source>
        <dbReference type="EMBL" id="KEK18573.1"/>
    </source>
</evidence>
<keyword evidence="1" id="KW-0812">Transmembrane</keyword>
<dbReference type="Proteomes" id="UP000027822">
    <property type="component" value="Unassembled WGS sequence"/>
</dbReference>
<evidence type="ECO:0000313" key="3">
    <source>
        <dbReference type="Proteomes" id="UP000027822"/>
    </source>
</evidence>